<dbReference type="EMBL" id="PEXV01000042">
    <property type="protein sequence ID" value="PIS41819.1"/>
    <property type="molecule type" value="Genomic_DNA"/>
</dbReference>
<reference evidence="3" key="1">
    <citation type="submission" date="2017-09" db="EMBL/GenBank/DDBJ databases">
        <title>Depth-based differentiation of microbial function through sediment-hosted aquifers and enrichment of novel symbionts in the deep terrestrial subsurface.</title>
        <authorList>
            <person name="Probst A.J."/>
            <person name="Ladd B."/>
            <person name="Jarett J.K."/>
            <person name="Geller-Mcgrath D.E."/>
            <person name="Sieber C.M.K."/>
            <person name="Emerson J.B."/>
            <person name="Anantharaman K."/>
            <person name="Thomas B.C."/>
            <person name="Malmstrom R."/>
            <person name="Stieglmeier M."/>
            <person name="Klingl A."/>
            <person name="Woyke T."/>
            <person name="Ryan C.M."/>
            <person name="Banfield J.F."/>
        </authorList>
    </citation>
    <scope>NUCLEOTIDE SEQUENCE [LARGE SCALE GENOMIC DNA]</scope>
</reference>
<dbReference type="Proteomes" id="UP000228711">
    <property type="component" value="Unassembled WGS sequence"/>
</dbReference>
<protein>
    <submittedName>
        <fullName evidence="2">Uncharacterized protein</fullName>
    </submittedName>
</protein>
<evidence type="ECO:0000313" key="2">
    <source>
        <dbReference type="EMBL" id="PIS41819.1"/>
    </source>
</evidence>
<feature type="transmembrane region" description="Helical" evidence="1">
    <location>
        <begin position="66"/>
        <end position="89"/>
    </location>
</feature>
<accession>A0A2H0YU53</accession>
<evidence type="ECO:0000313" key="3">
    <source>
        <dbReference type="Proteomes" id="UP000228711"/>
    </source>
</evidence>
<keyword evidence="1" id="KW-0472">Membrane</keyword>
<evidence type="ECO:0000256" key="1">
    <source>
        <dbReference type="SAM" id="Phobius"/>
    </source>
</evidence>
<dbReference type="AlphaFoldDB" id="A0A2H0YU53"/>
<feature type="transmembrane region" description="Helical" evidence="1">
    <location>
        <begin position="21"/>
        <end position="46"/>
    </location>
</feature>
<keyword evidence="1" id="KW-0812">Transmembrane</keyword>
<keyword evidence="1" id="KW-1133">Transmembrane helix</keyword>
<proteinExistence type="predicted"/>
<feature type="transmembrane region" description="Helical" evidence="1">
    <location>
        <begin position="101"/>
        <end position="120"/>
    </location>
</feature>
<gene>
    <name evidence="2" type="ORF">COT25_01040</name>
</gene>
<comment type="caution">
    <text evidence="2">The sequence shown here is derived from an EMBL/GenBank/DDBJ whole genome shotgun (WGS) entry which is preliminary data.</text>
</comment>
<feature type="transmembrane region" description="Helical" evidence="1">
    <location>
        <begin position="132"/>
        <end position="152"/>
    </location>
</feature>
<sequence length="171" mass="18859">MDPYKELSAPQDHLLLPKAHVHFFAQVVLVVIGVLLLMGGIVLLIVGQVGDASQLLIQTTDEEGAYALLFFLLVGTLLGSGVAALMTWALWKFFEKNRYRFIISFIVSVFGVVAGLLSIVLSDLEKASQYTFYFFALTLGLLSGLLSVFYFFHGLSLHIFGTHKKTESLPS</sequence>
<name>A0A2H0YU53_9BACT</name>
<organism evidence="2 3">
    <name type="scientific">Candidatus Kerfeldbacteria bacterium CG08_land_8_20_14_0_20_42_7</name>
    <dbReference type="NCBI Taxonomy" id="2014245"/>
    <lineage>
        <taxon>Bacteria</taxon>
        <taxon>Candidatus Kerfeldiibacteriota</taxon>
    </lineage>
</organism>